<evidence type="ECO:0000313" key="1">
    <source>
        <dbReference type="EMBL" id="ETV65530.1"/>
    </source>
</evidence>
<sequence length="118" mass="13080">MFVANQSVKFLQTQCGGQSGRFFGRAIVTPPGIRSESWKVSAAAEMLSRAPPGCLHICVGSRVGTTEVYIGEQCLLTRCSTVVLRKRKLANQNQREIYRLLLVDLSQCYKSHHPSSSH</sequence>
<gene>
    <name evidence="1" type="ORF">H257_17787</name>
</gene>
<dbReference type="GeneID" id="20819783"/>
<protein>
    <submittedName>
        <fullName evidence="1">Uncharacterized protein</fullName>
    </submittedName>
</protein>
<dbReference type="VEuPathDB" id="FungiDB:H257_17787"/>
<organism evidence="1">
    <name type="scientific">Aphanomyces astaci</name>
    <name type="common">Crayfish plague agent</name>
    <dbReference type="NCBI Taxonomy" id="112090"/>
    <lineage>
        <taxon>Eukaryota</taxon>
        <taxon>Sar</taxon>
        <taxon>Stramenopiles</taxon>
        <taxon>Oomycota</taxon>
        <taxon>Saprolegniomycetes</taxon>
        <taxon>Saprolegniales</taxon>
        <taxon>Verrucalvaceae</taxon>
        <taxon>Aphanomyces</taxon>
    </lineage>
</organism>
<accession>W4FDI4</accession>
<reference evidence="1" key="1">
    <citation type="submission" date="2013-12" db="EMBL/GenBank/DDBJ databases">
        <title>The Genome Sequence of Aphanomyces astaci APO3.</title>
        <authorList>
            <consortium name="The Broad Institute Genomics Platform"/>
            <person name="Russ C."/>
            <person name="Tyler B."/>
            <person name="van West P."/>
            <person name="Dieguez-Uribeondo J."/>
            <person name="Young S.K."/>
            <person name="Zeng Q."/>
            <person name="Gargeya S."/>
            <person name="Fitzgerald M."/>
            <person name="Abouelleil A."/>
            <person name="Alvarado L."/>
            <person name="Chapman S.B."/>
            <person name="Gainer-Dewar J."/>
            <person name="Goldberg J."/>
            <person name="Griggs A."/>
            <person name="Gujja S."/>
            <person name="Hansen M."/>
            <person name="Howarth C."/>
            <person name="Imamovic A."/>
            <person name="Ireland A."/>
            <person name="Larimer J."/>
            <person name="McCowan C."/>
            <person name="Murphy C."/>
            <person name="Pearson M."/>
            <person name="Poon T.W."/>
            <person name="Priest M."/>
            <person name="Roberts A."/>
            <person name="Saif S."/>
            <person name="Shea T."/>
            <person name="Sykes S."/>
            <person name="Wortman J."/>
            <person name="Nusbaum C."/>
            <person name="Birren B."/>
        </authorList>
    </citation>
    <scope>NUCLEOTIDE SEQUENCE [LARGE SCALE GENOMIC DNA]</scope>
    <source>
        <strain evidence="1">APO3</strain>
    </source>
</reference>
<dbReference type="RefSeq" id="XP_009845018.1">
    <property type="nucleotide sequence ID" value="XM_009846716.1"/>
</dbReference>
<name>W4FDI4_APHAT</name>
<dbReference type="EMBL" id="KI913232">
    <property type="protein sequence ID" value="ETV65530.1"/>
    <property type="molecule type" value="Genomic_DNA"/>
</dbReference>
<proteinExistence type="predicted"/>
<dbReference type="AlphaFoldDB" id="W4FDI4"/>